<dbReference type="eggNOG" id="COG1564">
    <property type="taxonomic scope" value="Bacteria"/>
</dbReference>
<dbReference type="HOGENOM" id="CLU_044237_1_1_9"/>
<organism evidence="7 8">
    <name type="scientific">Peptacetobacter hiranonis (strain DSM 13275 / JCM 10541 / KCTC 15199 / TO-931)</name>
    <name type="common">Clostridium hiranonis</name>
    <dbReference type="NCBI Taxonomy" id="500633"/>
    <lineage>
        <taxon>Bacteria</taxon>
        <taxon>Bacillati</taxon>
        <taxon>Bacillota</taxon>
        <taxon>Clostridia</taxon>
        <taxon>Peptostreptococcales</taxon>
        <taxon>Peptostreptococcaceae</taxon>
        <taxon>Peptacetobacter</taxon>
    </lineage>
</organism>
<dbReference type="InterPro" id="IPR006282">
    <property type="entry name" value="Thi_PPkinase"/>
</dbReference>
<dbReference type="EC" id="2.7.6.2" evidence="5"/>
<evidence type="ECO:0000256" key="3">
    <source>
        <dbReference type="ARBA" id="ARBA00022777"/>
    </source>
</evidence>
<dbReference type="PANTHER" id="PTHR41299">
    <property type="entry name" value="THIAMINE PYROPHOSPHOKINASE"/>
    <property type="match status" value="1"/>
</dbReference>
<keyword evidence="8" id="KW-1185">Reference proteome</keyword>
<dbReference type="InterPro" id="IPR007371">
    <property type="entry name" value="TPK_catalytic"/>
</dbReference>
<keyword evidence="1 7" id="KW-0808">Transferase</keyword>
<dbReference type="InterPro" id="IPR036371">
    <property type="entry name" value="TPK_B1-bd_sf"/>
</dbReference>
<dbReference type="AlphaFoldDB" id="B6FYZ8"/>
<dbReference type="GO" id="GO:0004788">
    <property type="term" value="F:thiamine diphosphokinase activity"/>
    <property type="evidence" value="ECO:0007669"/>
    <property type="project" value="UniProtKB-UniRule"/>
</dbReference>
<dbReference type="InterPro" id="IPR007373">
    <property type="entry name" value="Thiamin_PyroPKinase_B1-bd"/>
</dbReference>
<dbReference type="Proteomes" id="UP000003178">
    <property type="component" value="Unassembled WGS sequence"/>
</dbReference>
<dbReference type="RefSeq" id="WP_006440020.1">
    <property type="nucleotide sequence ID" value="NZ_DS995356.1"/>
</dbReference>
<dbReference type="Pfam" id="PF04263">
    <property type="entry name" value="TPK_catalytic"/>
    <property type="match status" value="1"/>
</dbReference>
<accession>B6FYZ8</accession>
<dbReference type="SMART" id="SM00983">
    <property type="entry name" value="TPK_B1_binding"/>
    <property type="match status" value="1"/>
</dbReference>
<protein>
    <recommendedName>
        <fullName evidence="5">Thiamine diphosphokinase</fullName>
        <ecNumber evidence="5">2.7.6.2</ecNumber>
    </recommendedName>
</protein>
<dbReference type="NCBIfam" id="TIGR01378">
    <property type="entry name" value="thi_PPkinase"/>
    <property type="match status" value="1"/>
</dbReference>
<dbReference type="OrthoDB" id="9804377at2"/>
<dbReference type="CDD" id="cd07995">
    <property type="entry name" value="TPK"/>
    <property type="match status" value="1"/>
</dbReference>
<dbReference type="GO" id="GO:0009229">
    <property type="term" value="P:thiamine diphosphate biosynthetic process"/>
    <property type="evidence" value="ECO:0007669"/>
    <property type="project" value="InterPro"/>
</dbReference>
<gene>
    <name evidence="7" type="ORF">CLOHIR_01102</name>
</gene>
<dbReference type="InterPro" id="IPR053149">
    <property type="entry name" value="TPK"/>
</dbReference>
<evidence type="ECO:0000313" key="8">
    <source>
        <dbReference type="Proteomes" id="UP000003178"/>
    </source>
</evidence>
<dbReference type="InterPro" id="IPR036759">
    <property type="entry name" value="TPK_catalytic_sf"/>
</dbReference>
<dbReference type="GO" id="GO:0006772">
    <property type="term" value="P:thiamine metabolic process"/>
    <property type="evidence" value="ECO:0007669"/>
    <property type="project" value="UniProtKB-UniRule"/>
</dbReference>
<evidence type="ECO:0000256" key="2">
    <source>
        <dbReference type="ARBA" id="ARBA00022741"/>
    </source>
</evidence>
<dbReference type="GO" id="GO:0016301">
    <property type="term" value="F:kinase activity"/>
    <property type="evidence" value="ECO:0007669"/>
    <property type="project" value="UniProtKB-KW"/>
</dbReference>
<proteinExistence type="predicted"/>
<keyword evidence="3 7" id="KW-0418">Kinase</keyword>
<dbReference type="EMBL" id="ABWP01000047">
    <property type="protein sequence ID" value="EEA85244.1"/>
    <property type="molecule type" value="Genomic_DNA"/>
</dbReference>
<keyword evidence="4" id="KW-0067">ATP-binding</keyword>
<comment type="caution">
    <text evidence="7">The sequence shown here is derived from an EMBL/GenBank/DDBJ whole genome shotgun (WGS) entry which is preliminary data.</text>
</comment>
<sequence>MKTCIFLNGSIYDYDDIKKKIESENYDNIICADGGANHVYKMGMTPGYIIGDLDSVNPEIVEYYKEKGVEFKKFPEKKNETDSELCIILADMLSSKEVDLYAALGGRIDHTLANVKLLDYMRRKGMTPRIITEDEILYLVHNGSLNVKGNKGDTLSVIPIRGDAAGISLYNLEYPLDNFTMDYAQPRGISNVMLGDECTVEIKNGSAIVVRNLKEV</sequence>
<name>B6FYZ8_PEPHT</name>
<dbReference type="SUPFAM" id="SSF63999">
    <property type="entry name" value="Thiamin pyrophosphokinase, catalytic domain"/>
    <property type="match status" value="1"/>
</dbReference>
<dbReference type="STRING" id="500633.CLOHIR_01102"/>
<evidence type="ECO:0000259" key="6">
    <source>
        <dbReference type="SMART" id="SM00983"/>
    </source>
</evidence>
<evidence type="ECO:0000313" key="7">
    <source>
        <dbReference type="EMBL" id="EEA85244.1"/>
    </source>
</evidence>
<evidence type="ECO:0000256" key="1">
    <source>
        <dbReference type="ARBA" id="ARBA00022679"/>
    </source>
</evidence>
<dbReference type="SUPFAM" id="SSF63862">
    <property type="entry name" value="Thiamin pyrophosphokinase, substrate-binding domain"/>
    <property type="match status" value="1"/>
</dbReference>
<evidence type="ECO:0000256" key="4">
    <source>
        <dbReference type="ARBA" id="ARBA00022840"/>
    </source>
</evidence>
<dbReference type="PANTHER" id="PTHR41299:SF1">
    <property type="entry name" value="THIAMINE PYROPHOSPHOKINASE"/>
    <property type="match status" value="1"/>
</dbReference>
<feature type="domain" description="Thiamin pyrophosphokinase thiamin-binding" evidence="6">
    <location>
        <begin position="143"/>
        <end position="208"/>
    </location>
</feature>
<keyword evidence="2" id="KW-0547">Nucleotide-binding</keyword>
<dbReference type="Gene3D" id="3.40.50.10240">
    <property type="entry name" value="Thiamin pyrophosphokinase, catalytic domain"/>
    <property type="match status" value="1"/>
</dbReference>
<evidence type="ECO:0000256" key="5">
    <source>
        <dbReference type="NCBIfam" id="TIGR01378"/>
    </source>
</evidence>
<dbReference type="GO" id="GO:0030975">
    <property type="term" value="F:thiamine binding"/>
    <property type="evidence" value="ECO:0007669"/>
    <property type="project" value="InterPro"/>
</dbReference>
<dbReference type="Pfam" id="PF04265">
    <property type="entry name" value="TPK_B1_binding"/>
    <property type="match status" value="1"/>
</dbReference>
<reference evidence="7 8" key="2">
    <citation type="submission" date="2008-10" db="EMBL/GenBank/DDBJ databases">
        <title>Draft genome sequence of Clostridium hiranonis (DSM 13275).</title>
        <authorList>
            <person name="Sudarsanam P."/>
            <person name="Ley R."/>
            <person name="Guruge J."/>
            <person name="Turnbaugh P.J."/>
            <person name="Mahowald M."/>
            <person name="Liep D."/>
            <person name="Gordon J."/>
        </authorList>
    </citation>
    <scope>NUCLEOTIDE SEQUENCE [LARGE SCALE GENOMIC DNA]</scope>
    <source>
        <strain evidence="7 8">DSM 13275</strain>
    </source>
</reference>
<reference evidence="7 8" key="1">
    <citation type="submission" date="2008-09" db="EMBL/GenBank/DDBJ databases">
        <authorList>
            <person name="Fulton L."/>
            <person name="Clifton S."/>
            <person name="Fulton B."/>
            <person name="Xu J."/>
            <person name="Minx P."/>
            <person name="Pepin K.H."/>
            <person name="Johnson M."/>
            <person name="Thiruvilangam P."/>
            <person name="Bhonagiri V."/>
            <person name="Nash W.E."/>
            <person name="Mardis E.R."/>
            <person name="Wilson R.K."/>
        </authorList>
    </citation>
    <scope>NUCLEOTIDE SEQUENCE [LARGE SCALE GENOMIC DNA]</scope>
    <source>
        <strain evidence="7 8">DSM 13275</strain>
    </source>
</reference>
<dbReference type="GO" id="GO:0005524">
    <property type="term" value="F:ATP binding"/>
    <property type="evidence" value="ECO:0007669"/>
    <property type="project" value="UniProtKB-KW"/>
</dbReference>